<keyword evidence="2" id="KW-0808">Transferase</keyword>
<dbReference type="AlphaFoldDB" id="A0A0C1H8U2"/>
<gene>
    <name evidence="2" type="primary">pseI</name>
    <name evidence="2" type="ORF">DB44_DZ00110</name>
</gene>
<dbReference type="InterPro" id="IPR013132">
    <property type="entry name" value="PseI/NeuA/B-like_N"/>
</dbReference>
<dbReference type="Gene3D" id="3.20.20.70">
    <property type="entry name" value="Aldolase class I"/>
    <property type="match status" value="1"/>
</dbReference>
<dbReference type="Pfam" id="PF03102">
    <property type="entry name" value="NeuB"/>
    <property type="match status" value="1"/>
</dbReference>
<evidence type="ECO:0000313" key="2">
    <source>
        <dbReference type="EMBL" id="KIC71298.1"/>
    </source>
</evidence>
<dbReference type="EMBL" id="JSAN01000098">
    <property type="protein sequence ID" value="KIC71298.1"/>
    <property type="molecule type" value="Genomic_DNA"/>
</dbReference>
<dbReference type="CDD" id="cd11615">
    <property type="entry name" value="SAF_NeuB_like"/>
    <property type="match status" value="1"/>
</dbReference>
<comment type="caution">
    <text evidence="2">The sequence shown here is derived from an EMBL/GenBank/DDBJ whole genome shotgun (WGS) entry which is preliminary data.</text>
</comment>
<dbReference type="EC" id="2.5.1.97" evidence="2"/>
<protein>
    <submittedName>
        <fullName evidence="2">Pseudaminic acid synthase</fullName>
        <ecNumber evidence="2">2.5.1.97</ecNumber>
    </submittedName>
</protein>
<dbReference type="SMART" id="SM00858">
    <property type="entry name" value="SAF"/>
    <property type="match status" value="1"/>
</dbReference>
<dbReference type="Gene3D" id="3.90.1210.10">
    <property type="entry name" value="Antifreeze-like/N-acetylneuraminic acid synthase C-terminal domain"/>
    <property type="match status" value="1"/>
</dbReference>
<dbReference type="Pfam" id="PF08666">
    <property type="entry name" value="SAF"/>
    <property type="match status" value="1"/>
</dbReference>
<dbReference type="Proteomes" id="UP000031465">
    <property type="component" value="Unassembled WGS sequence"/>
</dbReference>
<sequence>MDISIGSKKIGPEHPPFIIAELSGNHNGSLERALKLVEEAARAGAHAVKLQTYTPDTITLNVRRSEFLIEEKSSLWTGRYLYDLYQEAHMPWEWHQPIFEKCKVLGLVAFSTPFDESAVDFLEALDVPCYKIASPEIVDLPLIRKIASLGKPVLLSTGGANLEEITEAVNAARQVGCQDLILLKCTAAYPAKSIDMHLRTIFHMSENFQVLIGLSDHTLGIGASIASLAFGCCLIEKHLTLSRKEGGVDSVFSLEPEELKLLVNESKNAWEALGQIHYGPLAVEQTTHSHRPSLYFVEDLEQGEKIQLHHIRSVRPNKGLPPKEIDKIIGLTINQSIAKGTPVTWDLFNMV</sequence>
<accession>A0A0C1H8U2</accession>
<dbReference type="PATRIC" id="fig|362787.3.peg.1547"/>
<evidence type="ECO:0000313" key="3">
    <source>
        <dbReference type="Proteomes" id="UP000031465"/>
    </source>
</evidence>
<dbReference type="InterPro" id="IPR013785">
    <property type="entry name" value="Aldolase_TIM"/>
</dbReference>
<dbReference type="RefSeq" id="WP_011175813.1">
    <property type="nucleotide sequence ID" value="NZ_JSAN01000098.1"/>
</dbReference>
<dbReference type="InterPro" id="IPR020030">
    <property type="entry name" value="Pseudaminic_synth_PseI"/>
</dbReference>
<organism evidence="2 3">
    <name type="scientific">Candidatus Protochlamydia amoebophila</name>
    <dbReference type="NCBI Taxonomy" id="362787"/>
    <lineage>
        <taxon>Bacteria</taxon>
        <taxon>Pseudomonadati</taxon>
        <taxon>Chlamydiota</taxon>
        <taxon>Chlamydiia</taxon>
        <taxon>Parachlamydiales</taxon>
        <taxon>Parachlamydiaceae</taxon>
        <taxon>Candidatus Protochlamydia</taxon>
    </lineage>
</organism>
<dbReference type="SUPFAM" id="SSF51569">
    <property type="entry name" value="Aldolase"/>
    <property type="match status" value="1"/>
</dbReference>
<dbReference type="GO" id="GO:0016051">
    <property type="term" value="P:carbohydrate biosynthetic process"/>
    <property type="evidence" value="ECO:0007669"/>
    <property type="project" value="InterPro"/>
</dbReference>
<evidence type="ECO:0000259" key="1">
    <source>
        <dbReference type="PROSITE" id="PS50844"/>
    </source>
</evidence>
<dbReference type="GO" id="GO:0047444">
    <property type="term" value="F:N-acylneuraminate-9-phosphate synthase activity"/>
    <property type="evidence" value="ECO:0007669"/>
    <property type="project" value="TreeGrafter"/>
</dbReference>
<feature type="domain" description="AFP-like" evidence="1">
    <location>
        <begin position="293"/>
        <end position="351"/>
    </location>
</feature>
<name>A0A0C1H8U2_9BACT</name>
<reference evidence="2 3" key="1">
    <citation type="journal article" date="2014" name="Mol. Biol. Evol.">
        <title>Massive expansion of Ubiquitination-related gene families within the Chlamydiae.</title>
        <authorList>
            <person name="Domman D."/>
            <person name="Collingro A."/>
            <person name="Lagkouvardos I."/>
            <person name="Gehre L."/>
            <person name="Weinmaier T."/>
            <person name="Rattei T."/>
            <person name="Subtil A."/>
            <person name="Horn M."/>
        </authorList>
    </citation>
    <scope>NUCLEOTIDE SEQUENCE [LARGE SCALE GENOMIC DNA]</scope>
    <source>
        <strain evidence="2 3">EI2</strain>
    </source>
</reference>
<dbReference type="InterPro" id="IPR036732">
    <property type="entry name" value="AFP_Neu5c_C_sf"/>
</dbReference>
<dbReference type="PANTHER" id="PTHR42966:SF2">
    <property type="entry name" value="PSEUDAMINIC ACID SYNTHASE"/>
    <property type="match status" value="1"/>
</dbReference>
<dbReference type="InterPro" id="IPR006190">
    <property type="entry name" value="SAF_AFP_Neu5Ac"/>
</dbReference>
<dbReference type="NCBIfam" id="TIGR03586">
    <property type="entry name" value="PseI"/>
    <property type="match status" value="1"/>
</dbReference>
<dbReference type="InterPro" id="IPR057736">
    <property type="entry name" value="SAF_PseI/NeuA/NeuB"/>
</dbReference>
<proteinExistence type="predicted"/>
<dbReference type="PANTHER" id="PTHR42966">
    <property type="entry name" value="N-ACETYLNEURAMINATE SYNTHASE"/>
    <property type="match status" value="1"/>
</dbReference>
<dbReference type="InterPro" id="IPR051690">
    <property type="entry name" value="PseI-like"/>
</dbReference>
<dbReference type="InterPro" id="IPR013974">
    <property type="entry name" value="SAF"/>
</dbReference>
<dbReference type="PROSITE" id="PS50844">
    <property type="entry name" value="AFP_LIKE"/>
    <property type="match status" value="1"/>
</dbReference>
<dbReference type="SUPFAM" id="SSF51269">
    <property type="entry name" value="AFP III-like domain"/>
    <property type="match status" value="1"/>
</dbReference>
<dbReference type="OMA" id="KCVSAYP"/>